<dbReference type="GO" id="GO:0005886">
    <property type="term" value="C:plasma membrane"/>
    <property type="evidence" value="ECO:0007669"/>
    <property type="project" value="TreeGrafter"/>
</dbReference>
<evidence type="ECO:0008006" key="4">
    <source>
        <dbReference type="Google" id="ProtNLM"/>
    </source>
</evidence>
<evidence type="ECO:0000313" key="2">
    <source>
        <dbReference type="EMBL" id="RON51950.1"/>
    </source>
</evidence>
<dbReference type="RefSeq" id="WP_123408411.1">
    <property type="nucleotide sequence ID" value="NZ_MOBP01000012.1"/>
</dbReference>
<comment type="caution">
    <text evidence="2">The sequence shown here is derived from an EMBL/GenBank/DDBJ whole genome shotgun (WGS) entry which is preliminary data.</text>
</comment>
<reference evidence="2 3" key="1">
    <citation type="submission" date="2016-10" db="EMBL/GenBank/DDBJ databases">
        <title>Comparative genome analysis of multiple Pseudomonas spp. focuses on biocontrol and plant growth promoting traits.</title>
        <authorList>
            <person name="Tao X.-Y."/>
            <person name="Taylor C.G."/>
        </authorList>
    </citation>
    <scope>NUCLEOTIDE SEQUENCE [LARGE SCALE GENOMIC DNA]</scope>
    <source>
        <strain evidence="2 3">39A2</strain>
    </source>
</reference>
<keyword evidence="1" id="KW-0472">Membrane</keyword>
<proteinExistence type="predicted"/>
<dbReference type="OrthoDB" id="9812349at2"/>
<feature type="transmembrane region" description="Helical" evidence="1">
    <location>
        <begin position="67"/>
        <end position="87"/>
    </location>
</feature>
<evidence type="ECO:0000313" key="3">
    <source>
        <dbReference type="Proteomes" id="UP000283627"/>
    </source>
</evidence>
<dbReference type="AlphaFoldDB" id="A0A423KGK9"/>
<name>A0A423KGK9_9PSED</name>
<dbReference type="InterPro" id="IPR008523">
    <property type="entry name" value="DUF805"/>
</dbReference>
<protein>
    <recommendedName>
        <fullName evidence="4">DUF805 domain-containing protein</fullName>
    </recommendedName>
</protein>
<dbReference type="Proteomes" id="UP000283627">
    <property type="component" value="Unassembled WGS sequence"/>
</dbReference>
<gene>
    <name evidence="2" type="ORF">BK665_19015</name>
</gene>
<keyword evidence="1" id="KW-0812">Transmembrane</keyword>
<dbReference type="EMBL" id="MOBP01000012">
    <property type="protein sequence ID" value="RON51950.1"/>
    <property type="molecule type" value="Genomic_DNA"/>
</dbReference>
<accession>A0A423KGK9</accession>
<dbReference type="PANTHER" id="PTHR34980">
    <property type="entry name" value="INNER MEMBRANE PROTEIN-RELATED-RELATED"/>
    <property type="match status" value="1"/>
</dbReference>
<dbReference type="Pfam" id="PF05656">
    <property type="entry name" value="DUF805"/>
    <property type="match status" value="1"/>
</dbReference>
<keyword evidence="1" id="KW-1133">Transmembrane helix</keyword>
<dbReference type="PANTHER" id="PTHR34980:SF2">
    <property type="entry name" value="INNER MEMBRANE PROTEIN YHAH-RELATED"/>
    <property type="match status" value="1"/>
</dbReference>
<sequence>MSMVFCRGCAKEISSLAAACPQCGAPQALVSQQAFTAPNAGAAQGNPYVEVLKKYAVFTGRASRREYWMFILINLGVAIVLGVIDAVLGAKGILSNLYSLAVLLPSIAAAIRRMHDTDRSGWWILLPIVNIVFLAQDSTPGVNRFGPNPKGIN</sequence>
<organism evidence="2 3">
    <name type="scientific">Pseudomonas frederiksbergensis</name>
    <dbReference type="NCBI Taxonomy" id="104087"/>
    <lineage>
        <taxon>Bacteria</taxon>
        <taxon>Pseudomonadati</taxon>
        <taxon>Pseudomonadota</taxon>
        <taxon>Gammaproteobacteria</taxon>
        <taxon>Pseudomonadales</taxon>
        <taxon>Pseudomonadaceae</taxon>
        <taxon>Pseudomonas</taxon>
    </lineage>
</organism>
<evidence type="ECO:0000256" key="1">
    <source>
        <dbReference type="SAM" id="Phobius"/>
    </source>
</evidence>
<feature type="transmembrane region" description="Helical" evidence="1">
    <location>
        <begin position="93"/>
        <end position="111"/>
    </location>
</feature>